<proteinExistence type="predicted"/>
<reference evidence="1" key="1">
    <citation type="submission" date="2014-09" db="EMBL/GenBank/DDBJ databases">
        <authorList>
            <person name="Magalhaes I.L.F."/>
            <person name="Oliveira U."/>
            <person name="Santos F.R."/>
            <person name="Vidigal T.H.D.A."/>
            <person name="Brescovit A.D."/>
            <person name="Santos A.J."/>
        </authorList>
    </citation>
    <scope>NUCLEOTIDE SEQUENCE</scope>
    <source>
        <tissue evidence="1">Shoot tissue taken approximately 20 cm above the soil surface</tissue>
    </source>
</reference>
<sequence length="51" mass="5938">MAPCLSSALVQRSHFVTLNRRRDNLLFGILSRMLHLVLMITLLLYTVHLFL</sequence>
<dbReference type="AlphaFoldDB" id="A0A0A9RFX1"/>
<protein>
    <submittedName>
        <fullName evidence="1">Uncharacterized protein</fullName>
    </submittedName>
</protein>
<accession>A0A0A9RFX1</accession>
<reference evidence="1" key="2">
    <citation type="journal article" date="2015" name="Data Brief">
        <title>Shoot transcriptome of the giant reed, Arundo donax.</title>
        <authorList>
            <person name="Barrero R.A."/>
            <person name="Guerrero F.D."/>
            <person name="Moolhuijzen P."/>
            <person name="Goolsby J.A."/>
            <person name="Tidwell J."/>
            <person name="Bellgard S.E."/>
            <person name="Bellgard M.I."/>
        </authorList>
    </citation>
    <scope>NUCLEOTIDE SEQUENCE</scope>
    <source>
        <tissue evidence="1">Shoot tissue taken approximately 20 cm above the soil surface</tissue>
    </source>
</reference>
<organism evidence="1">
    <name type="scientific">Arundo donax</name>
    <name type="common">Giant reed</name>
    <name type="synonym">Donax arundinaceus</name>
    <dbReference type="NCBI Taxonomy" id="35708"/>
    <lineage>
        <taxon>Eukaryota</taxon>
        <taxon>Viridiplantae</taxon>
        <taxon>Streptophyta</taxon>
        <taxon>Embryophyta</taxon>
        <taxon>Tracheophyta</taxon>
        <taxon>Spermatophyta</taxon>
        <taxon>Magnoliopsida</taxon>
        <taxon>Liliopsida</taxon>
        <taxon>Poales</taxon>
        <taxon>Poaceae</taxon>
        <taxon>PACMAD clade</taxon>
        <taxon>Arundinoideae</taxon>
        <taxon>Arundineae</taxon>
        <taxon>Arundo</taxon>
    </lineage>
</organism>
<dbReference type="EMBL" id="GBRH01248550">
    <property type="protein sequence ID" value="JAD49345.1"/>
    <property type="molecule type" value="Transcribed_RNA"/>
</dbReference>
<evidence type="ECO:0000313" key="1">
    <source>
        <dbReference type="EMBL" id="JAD49345.1"/>
    </source>
</evidence>
<name>A0A0A9RFX1_ARUDO</name>